<reference evidence="1" key="1">
    <citation type="journal article" date="2020" name="bioRxiv">
        <title>Hybrid origin of Populus tomentosa Carr. identified through genome sequencing and phylogenomic analysis.</title>
        <authorList>
            <person name="An X."/>
            <person name="Gao K."/>
            <person name="Chen Z."/>
            <person name="Li J."/>
            <person name="Yang X."/>
            <person name="Yang X."/>
            <person name="Zhou J."/>
            <person name="Guo T."/>
            <person name="Zhao T."/>
            <person name="Huang S."/>
            <person name="Miao D."/>
            <person name="Khan W.U."/>
            <person name="Rao P."/>
            <person name="Ye M."/>
            <person name="Lei B."/>
            <person name="Liao W."/>
            <person name="Wang J."/>
            <person name="Ji L."/>
            <person name="Li Y."/>
            <person name="Guo B."/>
            <person name="Mustafa N.S."/>
            <person name="Li S."/>
            <person name="Yun Q."/>
            <person name="Keller S.R."/>
            <person name="Mao J."/>
            <person name="Zhang R."/>
            <person name="Strauss S.H."/>
        </authorList>
    </citation>
    <scope>NUCLEOTIDE SEQUENCE</scope>
    <source>
        <strain evidence="1">GM15</strain>
        <tissue evidence="1">Leaf</tissue>
    </source>
</reference>
<dbReference type="Proteomes" id="UP000886885">
    <property type="component" value="Chromosome 16A"/>
</dbReference>
<dbReference type="AlphaFoldDB" id="A0A8X8C6S4"/>
<sequence>MPTLSLWDYKIISFWFPSLSLFTDAHIVTVNSNILNPLPWNLLISMERIFQQIEKCCFEGFDIMDRSKEASFQFQEMPFSGIEPNYVTIASILRLCARVPENPVYYVLIANMHAAACRWSKLAEVRTSMRDLVADLMKAAGYVAGENLSSEDRSIEGNRMLQHVKYCFEVGLSSSAPEP</sequence>
<protein>
    <submittedName>
        <fullName evidence="1">Uncharacterized protein</fullName>
    </submittedName>
</protein>
<name>A0A8X8C6S4_POPTO</name>
<proteinExistence type="predicted"/>
<comment type="caution">
    <text evidence="1">The sequence shown here is derived from an EMBL/GenBank/DDBJ whole genome shotgun (WGS) entry which is preliminary data.</text>
</comment>
<keyword evidence="2" id="KW-1185">Reference proteome</keyword>
<accession>A0A8X8C6S4</accession>
<evidence type="ECO:0000313" key="1">
    <source>
        <dbReference type="EMBL" id="KAG6744634.1"/>
    </source>
</evidence>
<organism evidence="1 2">
    <name type="scientific">Populus tomentosa</name>
    <name type="common">Chinese white poplar</name>
    <dbReference type="NCBI Taxonomy" id="118781"/>
    <lineage>
        <taxon>Eukaryota</taxon>
        <taxon>Viridiplantae</taxon>
        <taxon>Streptophyta</taxon>
        <taxon>Embryophyta</taxon>
        <taxon>Tracheophyta</taxon>
        <taxon>Spermatophyta</taxon>
        <taxon>Magnoliopsida</taxon>
        <taxon>eudicotyledons</taxon>
        <taxon>Gunneridae</taxon>
        <taxon>Pentapetalae</taxon>
        <taxon>rosids</taxon>
        <taxon>fabids</taxon>
        <taxon>Malpighiales</taxon>
        <taxon>Salicaceae</taxon>
        <taxon>Saliceae</taxon>
        <taxon>Populus</taxon>
    </lineage>
</organism>
<dbReference type="EMBL" id="JAAWWB010000031">
    <property type="protein sequence ID" value="KAG6744634.1"/>
    <property type="molecule type" value="Genomic_DNA"/>
</dbReference>
<gene>
    <name evidence="1" type="ORF">POTOM_051271</name>
</gene>
<evidence type="ECO:0000313" key="2">
    <source>
        <dbReference type="Proteomes" id="UP000886885"/>
    </source>
</evidence>